<dbReference type="EMBL" id="JYIW01000023">
    <property type="protein sequence ID" value="KJL29615.1"/>
    <property type="molecule type" value="Genomic_DNA"/>
</dbReference>
<comment type="caution">
    <text evidence="1">The sequence shown here is derived from an EMBL/GenBank/DDBJ whole genome shotgun (WGS) entry which is preliminary data.</text>
</comment>
<sequence>MTTVLHASDSADFLGIVPALAGFTPRRSIVLLPFHGSRSHGAMRLDLPADETDLTRYADAAVGLIARLDGTDAVALVVYTDEHPEATPDGLVLPFAVAVDAVLGCAEDTGLRVVDALCVTPAGWSSYLVDDPRLGALDSLPPTPEVPGVGDVAGDQLSGLDLPRADLAAKEGVARALRDIAEVIDHDAGGGFTGRENPQALAALVSLDDIPAFFETLLERPDTNPTSAIAALLWCLERPVFRDVAIAQWATDLHGGARTLEAQLAFAHHGRALTDDLGAVFLGMGPAPDRDRLRLALTVVRHAAATAPRSARPGPLTAAAWLSWALGRSSHAAHYLDLVRAIDPEYGLAALLQTMVDAAMLPEWAFRRGNTQLADGDAT</sequence>
<dbReference type="Pfam" id="PF13830">
    <property type="entry name" value="DUF4192"/>
    <property type="match status" value="1"/>
</dbReference>
<dbReference type="PATRIC" id="fig|82380.11.peg.1672"/>
<dbReference type="InterPro" id="IPR025447">
    <property type="entry name" value="DUF4192"/>
</dbReference>
<dbReference type="Proteomes" id="UP000033640">
    <property type="component" value="Unassembled WGS sequence"/>
</dbReference>
<proteinExistence type="predicted"/>
<gene>
    <name evidence="1" type="ORF">RS83_01635</name>
</gene>
<name>A0A0F0LBD1_9MICO</name>
<dbReference type="RefSeq" id="WP_045279005.1">
    <property type="nucleotide sequence ID" value="NZ_JYIW01000023.1"/>
</dbReference>
<evidence type="ECO:0000313" key="2">
    <source>
        <dbReference type="Proteomes" id="UP000033640"/>
    </source>
</evidence>
<organism evidence="1 2">
    <name type="scientific">Microbacterium oxydans</name>
    <dbReference type="NCBI Taxonomy" id="82380"/>
    <lineage>
        <taxon>Bacteria</taxon>
        <taxon>Bacillati</taxon>
        <taxon>Actinomycetota</taxon>
        <taxon>Actinomycetes</taxon>
        <taxon>Micrococcales</taxon>
        <taxon>Microbacteriaceae</taxon>
        <taxon>Microbacterium</taxon>
    </lineage>
</organism>
<evidence type="ECO:0000313" key="1">
    <source>
        <dbReference type="EMBL" id="KJL29615.1"/>
    </source>
</evidence>
<reference evidence="1 2" key="1">
    <citation type="submission" date="2015-02" db="EMBL/GenBank/DDBJ databases">
        <title>Draft genome sequences of ten Microbacterium spp. with emphasis on heavy metal contaminated environments.</title>
        <authorList>
            <person name="Corretto E."/>
        </authorList>
    </citation>
    <scope>NUCLEOTIDE SEQUENCE [LARGE SCALE GENOMIC DNA]</scope>
    <source>
        <strain evidence="1 2">BEL4b</strain>
    </source>
</reference>
<dbReference type="AlphaFoldDB" id="A0A0F0LBD1"/>
<protein>
    <recommendedName>
        <fullName evidence="3">DUF4192 domain-containing protein</fullName>
    </recommendedName>
</protein>
<accession>A0A0F0LBD1</accession>
<evidence type="ECO:0008006" key="3">
    <source>
        <dbReference type="Google" id="ProtNLM"/>
    </source>
</evidence>
<dbReference type="OrthoDB" id="4954868at2"/>